<dbReference type="Proteomes" id="UP000499080">
    <property type="component" value="Unassembled WGS sequence"/>
</dbReference>
<name>A0A4Y2D8H4_ARAVE</name>
<comment type="caution">
    <text evidence="1">The sequence shown here is derived from an EMBL/GenBank/DDBJ whole genome shotgun (WGS) entry which is preliminary data.</text>
</comment>
<accession>A0A4Y2D8H4</accession>
<protein>
    <submittedName>
        <fullName evidence="1">Uncharacterized protein</fullName>
    </submittedName>
</protein>
<evidence type="ECO:0000313" key="1">
    <source>
        <dbReference type="EMBL" id="GBM12386.1"/>
    </source>
</evidence>
<organism evidence="1 2">
    <name type="scientific">Araneus ventricosus</name>
    <name type="common">Orbweaver spider</name>
    <name type="synonym">Epeira ventricosa</name>
    <dbReference type="NCBI Taxonomy" id="182803"/>
    <lineage>
        <taxon>Eukaryota</taxon>
        <taxon>Metazoa</taxon>
        <taxon>Ecdysozoa</taxon>
        <taxon>Arthropoda</taxon>
        <taxon>Chelicerata</taxon>
        <taxon>Arachnida</taxon>
        <taxon>Araneae</taxon>
        <taxon>Araneomorphae</taxon>
        <taxon>Entelegynae</taxon>
        <taxon>Araneoidea</taxon>
        <taxon>Araneidae</taxon>
        <taxon>Araneus</taxon>
    </lineage>
</organism>
<keyword evidence="2" id="KW-1185">Reference proteome</keyword>
<evidence type="ECO:0000313" key="2">
    <source>
        <dbReference type="Proteomes" id="UP000499080"/>
    </source>
</evidence>
<gene>
    <name evidence="1" type="ORF">AVEN_211570_1</name>
</gene>
<reference evidence="1 2" key="1">
    <citation type="journal article" date="2019" name="Sci. Rep.">
        <title>Orb-weaving spider Araneus ventricosus genome elucidates the spidroin gene catalogue.</title>
        <authorList>
            <person name="Kono N."/>
            <person name="Nakamura H."/>
            <person name="Ohtoshi R."/>
            <person name="Moran D.A.P."/>
            <person name="Shinohara A."/>
            <person name="Yoshida Y."/>
            <person name="Fujiwara M."/>
            <person name="Mori M."/>
            <person name="Tomita M."/>
            <person name="Arakawa K."/>
        </authorList>
    </citation>
    <scope>NUCLEOTIDE SEQUENCE [LARGE SCALE GENOMIC DNA]</scope>
</reference>
<dbReference type="AlphaFoldDB" id="A0A4Y2D8H4"/>
<dbReference type="EMBL" id="BGPR01000313">
    <property type="protein sequence ID" value="GBM12386.1"/>
    <property type="molecule type" value="Genomic_DNA"/>
</dbReference>
<proteinExistence type="predicted"/>
<sequence length="85" mass="9954">MNSGLKFAHNLDAYNNSPQLQRSGVQLLNPSQEQLTFHCGRPGHVVRYYRERRAIFDANRTHRRNIDESRIEMREPEKGAFTQPT</sequence>